<reference evidence="3" key="1">
    <citation type="journal article" date="2020" name="Nat. Ecol. Evol.">
        <title>Deeply conserved synteny resolves early events in vertebrate evolution.</title>
        <authorList>
            <person name="Simakov O."/>
            <person name="Marletaz F."/>
            <person name="Yue J.X."/>
            <person name="O'Connell B."/>
            <person name="Jenkins J."/>
            <person name="Brandt A."/>
            <person name="Calef R."/>
            <person name="Tung C.H."/>
            <person name="Huang T.K."/>
            <person name="Schmutz J."/>
            <person name="Satoh N."/>
            <person name="Yu J.K."/>
            <person name="Putnam N.H."/>
            <person name="Green R.E."/>
            <person name="Rokhsar D.S."/>
        </authorList>
    </citation>
    <scope>NUCLEOTIDE SEQUENCE [LARGE SCALE GENOMIC DNA]</scope>
    <source>
        <strain evidence="3">S238N-H82</strain>
    </source>
</reference>
<evidence type="ECO:0000256" key="1">
    <source>
        <dbReference type="SAM" id="Phobius"/>
    </source>
</evidence>
<name>A0A9J7N1U4_BRAFL</name>
<evidence type="ECO:0000256" key="2">
    <source>
        <dbReference type="SAM" id="SignalP"/>
    </source>
</evidence>
<dbReference type="OrthoDB" id="10035574at2759"/>
<feature type="signal peptide" evidence="2">
    <location>
        <begin position="1"/>
        <end position="22"/>
    </location>
</feature>
<proteinExistence type="predicted"/>
<dbReference type="Proteomes" id="UP000001554">
    <property type="component" value="Chromosome 10"/>
</dbReference>
<dbReference type="RefSeq" id="XP_035688476.1">
    <property type="nucleotide sequence ID" value="XM_035832583.1"/>
</dbReference>
<dbReference type="AlphaFoldDB" id="A0A9J7N1U4"/>
<keyword evidence="1" id="KW-1133">Transmembrane helix</keyword>
<dbReference type="GeneID" id="118424092"/>
<protein>
    <submittedName>
        <fullName evidence="4">Uncharacterized protein LOC118424092</fullName>
    </submittedName>
</protein>
<keyword evidence="3" id="KW-1185">Reference proteome</keyword>
<gene>
    <name evidence="4" type="primary">LOC118424092</name>
</gene>
<evidence type="ECO:0000313" key="3">
    <source>
        <dbReference type="Proteomes" id="UP000001554"/>
    </source>
</evidence>
<dbReference type="OMA" id="LPNMAVV"/>
<feature type="transmembrane region" description="Helical" evidence="1">
    <location>
        <begin position="129"/>
        <end position="153"/>
    </location>
</feature>
<feature type="chain" id="PRO_5039913156" evidence="2">
    <location>
        <begin position="23"/>
        <end position="157"/>
    </location>
</feature>
<dbReference type="KEGG" id="bfo:118424092"/>
<reference evidence="4" key="2">
    <citation type="submission" date="2025-08" db="UniProtKB">
        <authorList>
            <consortium name="RefSeq"/>
        </authorList>
    </citation>
    <scope>IDENTIFICATION</scope>
    <source>
        <strain evidence="4">S238N-H82</strain>
        <tissue evidence="4">Testes</tissue>
    </source>
</reference>
<accession>A0A9J7N1U4</accession>
<keyword evidence="1" id="KW-0472">Membrane</keyword>
<evidence type="ECO:0000313" key="4">
    <source>
        <dbReference type="RefSeq" id="XP_035688476.1"/>
    </source>
</evidence>
<sequence length="157" mass="15475">MASSSVILGVLLCAGFLTLASAAGNATVAPSGGNATSSGSRGNNTACTAKVTSCRSVVSGIIANVTSLAGQILTGGSSITTALKSLCTQFTKVEKCVKTAADSADCSGLPNTLKDYKDSVSIPSICGRYIGAAGHALPNMAVVLASILAAMLVGKLF</sequence>
<keyword evidence="2" id="KW-0732">Signal</keyword>
<organism evidence="3 4">
    <name type="scientific">Branchiostoma floridae</name>
    <name type="common">Florida lancelet</name>
    <name type="synonym">Amphioxus</name>
    <dbReference type="NCBI Taxonomy" id="7739"/>
    <lineage>
        <taxon>Eukaryota</taxon>
        <taxon>Metazoa</taxon>
        <taxon>Chordata</taxon>
        <taxon>Cephalochordata</taxon>
        <taxon>Leptocardii</taxon>
        <taxon>Amphioxiformes</taxon>
        <taxon>Branchiostomatidae</taxon>
        <taxon>Branchiostoma</taxon>
    </lineage>
</organism>
<keyword evidence="1" id="KW-0812">Transmembrane</keyword>